<dbReference type="PANTHER" id="PTHR13900:SF0">
    <property type="entry name" value="TRANSCRIPTION INITIATION FACTOR TFIID SUBUNIT 1"/>
    <property type="match status" value="1"/>
</dbReference>
<dbReference type="InterPro" id="IPR001487">
    <property type="entry name" value="Bromodomain"/>
</dbReference>
<dbReference type="Gene3D" id="1.20.920.10">
    <property type="entry name" value="Bromodomain-like"/>
    <property type="match status" value="1"/>
</dbReference>
<evidence type="ECO:0000256" key="2">
    <source>
        <dbReference type="PROSITE-ProRule" id="PRU00035"/>
    </source>
</evidence>
<dbReference type="Pfam" id="PF15288">
    <property type="entry name" value="zf-CCHC_6"/>
    <property type="match status" value="1"/>
</dbReference>
<dbReference type="SUPFAM" id="SSF47370">
    <property type="entry name" value="Bromodomain"/>
    <property type="match status" value="1"/>
</dbReference>
<name>A0A1I7XMT1_HETBA</name>
<dbReference type="InterPro" id="IPR018359">
    <property type="entry name" value="Bromodomain_CS"/>
</dbReference>
<feature type="domain" description="Bromo" evidence="4">
    <location>
        <begin position="308"/>
        <end position="378"/>
    </location>
</feature>
<dbReference type="GO" id="GO:0004402">
    <property type="term" value="F:histone acetyltransferase activity"/>
    <property type="evidence" value="ECO:0007669"/>
    <property type="project" value="InterPro"/>
</dbReference>
<dbReference type="InterPro" id="IPR036427">
    <property type="entry name" value="Bromodomain-like_sf"/>
</dbReference>
<dbReference type="GO" id="GO:0051123">
    <property type="term" value="P:RNA polymerase II preinitiation complex assembly"/>
    <property type="evidence" value="ECO:0007669"/>
    <property type="project" value="TreeGrafter"/>
</dbReference>
<dbReference type="PROSITE" id="PS50014">
    <property type="entry name" value="BROMODOMAIN_2"/>
    <property type="match status" value="1"/>
</dbReference>
<evidence type="ECO:0000313" key="5">
    <source>
        <dbReference type="Proteomes" id="UP000095283"/>
    </source>
</evidence>
<dbReference type="PROSITE" id="PS00633">
    <property type="entry name" value="BROMODOMAIN_1"/>
    <property type="match status" value="1"/>
</dbReference>
<dbReference type="AlphaFoldDB" id="A0A1I7XMT1"/>
<dbReference type="PANTHER" id="PTHR13900">
    <property type="entry name" value="TRANSCRIPTION INITIATION FACTOR TFIID"/>
    <property type="match status" value="1"/>
</dbReference>
<protein>
    <submittedName>
        <fullName evidence="6">Bromo domain-containing protein</fullName>
    </submittedName>
</protein>
<dbReference type="Pfam" id="PF00439">
    <property type="entry name" value="Bromodomain"/>
    <property type="match status" value="1"/>
</dbReference>
<sequence length="402" mass="45102">MSERARMEYENEEKERQDLKRMIHGDTTKSDVSKIGEDLAASASKISGVTANQKLKIYRTIKNPDGSESARVEVVTRPQLIEAYTRIRMTKDETFIQVYAQMDEQYKERAAEKKPTPIKPNLLKMRCSACHGTGHMKTNKNCPLYGKDPLKTPTKDGTGSGVSDVDEDSIQLSGELIAVEGTKVKINRKLYMNSQDMLMKKTTKSSLPRHMIEERSRDDSVCSSDAGEGPSPPMLIKAEDDDDFSDIEPSTSRGPRMVAGSGVSGKRRISTLNEEDYLQGPMKSIQRVRADPRVTMGTLLTEIVTELKSISGSEHLLFAVNAKKVRDYYDIVTDPMDLQKIKNKIADNKYELRQDFLGDVKKMLDNSRLYNGDNHVITEAARKVNNFQLTFLLSTGGNSIIF</sequence>
<accession>A0A1I7XMT1</accession>
<keyword evidence="5" id="KW-1185">Reference proteome</keyword>
<dbReference type="Proteomes" id="UP000095283">
    <property type="component" value="Unplaced"/>
</dbReference>
<feature type="region of interest" description="Disordered" evidence="3">
    <location>
        <begin position="202"/>
        <end position="265"/>
    </location>
</feature>
<keyword evidence="1 2" id="KW-0103">Bromodomain</keyword>
<dbReference type="InterPro" id="IPR040240">
    <property type="entry name" value="TAF1"/>
</dbReference>
<organism evidence="5 6">
    <name type="scientific">Heterorhabditis bacteriophora</name>
    <name type="common">Entomopathogenic nematode worm</name>
    <dbReference type="NCBI Taxonomy" id="37862"/>
    <lineage>
        <taxon>Eukaryota</taxon>
        <taxon>Metazoa</taxon>
        <taxon>Ecdysozoa</taxon>
        <taxon>Nematoda</taxon>
        <taxon>Chromadorea</taxon>
        <taxon>Rhabditida</taxon>
        <taxon>Rhabditina</taxon>
        <taxon>Rhabditomorpha</taxon>
        <taxon>Strongyloidea</taxon>
        <taxon>Heterorhabditidae</taxon>
        <taxon>Heterorhabditis</taxon>
    </lineage>
</organism>
<reference evidence="6" key="1">
    <citation type="submission" date="2016-11" db="UniProtKB">
        <authorList>
            <consortium name="WormBaseParasite"/>
        </authorList>
    </citation>
    <scope>IDENTIFICATION</scope>
</reference>
<evidence type="ECO:0000256" key="3">
    <source>
        <dbReference type="SAM" id="MobiDB-lite"/>
    </source>
</evidence>
<dbReference type="InterPro" id="IPR041670">
    <property type="entry name" value="Znf-CCHC_6"/>
</dbReference>
<evidence type="ECO:0000259" key="4">
    <source>
        <dbReference type="PROSITE" id="PS50014"/>
    </source>
</evidence>
<evidence type="ECO:0000256" key="1">
    <source>
        <dbReference type="ARBA" id="ARBA00023117"/>
    </source>
</evidence>
<evidence type="ECO:0000313" key="6">
    <source>
        <dbReference type="WBParaSite" id="Hba_19089"/>
    </source>
</evidence>
<proteinExistence type="predicted"/>
<feature type="compositionally biased region" description="Basic and acidic residues" evidence="3">
    <location>
        <begin position="210"/>
        <end position="220"/>
    </location>
</feature>
<dbReference type="GO" id="GO:0016251">
    <property type="term" value="F:RNA polymerase II general transcription initiation factor activity"/>
    <property type="evidence" value="ECO:0007669"/>
    <property type="project" value="InterPro"/>
</dbReference>
<dbReference type="PRINTS" id="PR00503">
    <property type="entry name" value="BROMODOMAIN"/>
</dbReference>
<dbReference type="GO" id="GO:0005669">
    <property type="term" value="C:transcription factor TFIID complex"/>
    <property type="evidence" value="ECO:0007669"/>
    <property type="project" value="InterPro"/>
</dbReference>
<dbReference type="SMART" id="SM00297">
    <property type="entry name" value="BROMO"/>
    <property type="match status" value="1"/>
</dbReference>
<dbReference type="GO" id="GO:0017025">
    <property type="term" value="F:TBP-class protein binding"/>
    <property type="evidence" value="ECO:0007669"/>
    <property type="project" value="InterPro"/>
</dbReference>
<dbReference type="WBParaSite" id="Hba_19089">
    <property type="protein sequence ID" value="Hba_19089"/>
    <property type="gene ID" value="Hba_19089"/>
</dbReference>